<name>A0A8S9H477_BRACR</name>
<gene>
    <name evidence="1" type="ORF">F2Q68_00034231</name>
</gene>
<dbReference type="Proteomes" id="UP000712281">
    <property type="component" value="Unassembled WGS sequence"/>
</dbReference>
<protein>
    <submittedName>
        <fullName evidence="1">Uncharacterized protein</fullName>
    </submittedName>
</protein>
<evidence type="ECO:0000313" key="1">
    <source>
        <dbReference type="EMBL" id="KAF2551674.1"/>
    </source>
</evidence>
<sequence>MHSGSSARSGTTNRTVLRENHQIALFCASWLQVAYLPSKPTPDLKGVVSRTGPKVLPSGDPEAGVLPGVWKNSITCAIKSTGVSHSQQTSPRQDIAPVGTWRCLLELLMSCLKMMKLRAFSGILDMMEPGVLMISD</sequence>
<proteinExistence type="predicted"/>
<accession>A0A8S9H477</accession>
<dbReference type="AlphaFoldDB" id="A0A8S9H477"/>
<reference evidence="1" key="1">
    <citation type="submission" date="2019-12" db="EMBL/GenBank/DDBJ databases">
        <title>Genome sequencing and annotation of Brassica cretica.</title>
        <authorList>
            <person name="Studholme D.J."/>
            <person name="Sarris P.F."/>
        </authorList>
    </citation>
    <scope>NUCLEOTIDE SEQUENCE</scope>
    <source>
        <strain evidence="1">PFS-001/15</strain>
        <tissue evidence="1">Leaf</tissue>
    </source>
</reference>
<dbReference type="EMBL" id="QGKW02001988">
    <property type="protein sequence ID" value="KAF2551674.1"/>
    <property type="molecule type" value="Genomic_DNA"/>
</dbReference>
<comment type="caution">
    <text evidence="1">The sequence shown here is derived from an EMBL/GenBank/DDBJ whole genome shotgun (WGS) entry which is preliminary data.</text>
</comment>
<organism evidence="1 2">
    <name type="scientific">Brassica cretica</name>
    <name type="common">Mustard</name>
    <dbReference type="NCBI Taxonomy" id="69181"/>
    <lineage>
        <taxon>Eukaryota</taxon>
        <taxon>Viridiplantae</taxon>
        <taxon>Streptophyta</taxon>
        <taxon>Embryophyta</taxon>
        <taxon>Tracheophyta</taxon>
        <taxon>Spermatophyta</taxon>
        <taxon>Magnoliopsida</taxon>
        <taxon>eudicotyledons</taxon>
        <taxon>Gunneridae</taxon>
        <taxon>Pentapetalae</taxon>
        <taxon>rosids</taxon>
        <taxon>malvids</taxon>
        <taxon>Brassicales</taxon>
        <taxon>Brassicaceae</taxon>
        <taxon>Brassiceae</taxon>
        <taxon>Brassica</taxon>
    </lineage>
</organism>
<evidence type="ECO:0000313" key="2">
    <source>
        <dbReference type="Proteomes" id="UP000712281"/>
    </source>
</evidence>